<gene>
    <name evidence="2" type="ORF">BEMITA_LOCUS6503</name>
</gene>
<evidence type="ECO:0000313" key="2">
    <source>
        <dbReference type="EMBL" id="CAH0387499.1"/>
    </source>
</evidence>
<dbReference type="PANTHER" id="PTHR11362">
    <property type="entry name" value="PHOSPHATIDYLETHANOLAMINE-BINDING PROTEIN"/>
    <property type="match status" value="1"/>
</dbReference>
<dbReference type="CDD" id="cd00866">
    <property type="entry name" value="PEBP_euk"/>
    <property type="match status" value="1"/>
</dbReference>
<sequence length="230" mass="26351">MKSFIEASTLFFLLIKGHMAETLFAGKPLLEETPSDKKQILEKHKIVPDIFAHMPKHVMFGHFEGKEMSFGNSFTPDEIKKKPDYLDWPTNGTKALYCLLAIGIDVPSKKEPKLRDFRHWLVGNIPSTDIERGQEIIPYLGAGNFLDEGSHRILFVVFQQPYRRKLKFYERNFTRREPIARARGNTSTLKFAEKYGLNEPVAANFLTVETDVPKSTPDYYAHMTTGVPRG</sequence>
<name>A0A9P0A7V6_BEMTA</name>
<dbReference type="AlphaFoldDB" id="A0A9P0A7V6"/>
<feature type="signal peptide" evidence="1">
    <location>
        <begin position="1"/>
        <end position="20"/>
    </location>
</feature>
<dbReference type="InterPro" id="IPR008914">
    <property type="entry name" value="PEBP"/>
</dbReference>
<dbReference type="Proteomes" id="UP001152759">
    <property type="component" value="Chromosome 3"/>
</dbReference>
<dbReference type="Gene3D" id="3.90.280.10">
    <property type="entry name" value="PEBP-like"/>
    <property type="match status" value="1"/>
</dbReference>
<evidence type="ECO:0000313" key="3">
    <source>
        <dbReference type="Proteomes" id="UP001152759"/>
    </source>
</evidence>
<accession>A0A9P0A7V6</accession>
<proteinExistence type="predicted"/>
<evidence type="ECO:0000256" key="1">
    <source>
        <dbReference type="SAM" id="SignalP"/>
    </source>
</evidence>
<organism evidence="2 3">
    <name type="scientific">Bemisia tabaci</name>
    <name type="common">Sweetpotato whitefly</name>
    <name type="synonym">Aleurodes tabaci</name>
    <dbReference type="NCBI Taxonomy" id="7038"/>
    <lineage>
        <taxon>Eukaryota</taxon>
        <taxon>Metazoa</taxon>
        <taxon>Ecdysozoa</taxon>
        <taxon>Arthropoda</taxon>
        <taxon>Hexapoda</taxon>
        <taxon>Insecta</taxon>
        <taxon>Pterygota</taxon>
        <taxon>Neoptera</taxon>
        <taxon>Paraneoptera</taxon>
        <taxon>Hemiptera</taxon>
        <taxon>Sternorrhyncha</taxon>
        <taxon>Aleyrodoidea</taxon>
        <taxon>Aleyrodidae</taxon>
        <taxon>Aleyrodinae</taxon>
        <taxon>Bemisia</taxon>
    </lineage>
</organism>
<keyword evidence="1" id="KW-0732">Signal</keyword>
<reference evidence="2" key="1">
    <citation type="submission" date="2021-12" db="EMBL/GenBank/DDBJ databases">
        <authorList>
            <person name="King R."/>
        </authorList>
    </citation>
    <scope>NUCLEOTIDE SEQUENCE</scope>
</reference>
<keyword evidence="3" id="KW-1185">Reference proteome</keyword>
<dbReference type="SUPFAM" id="SSF49777">
    <property type="entry name" value="PEBP-like"/>
    <property type="match status" value="1"/>
</dbReference>
<feature type="chain" id="PRO_5040265074" evidence="1">
    <location>
        <begin position="21"/>
        <end position="230"/>
    </location>
</feature>
<dbReference type="EMBL" id="OU963864">
    <property type="protein sequence ID" value="CAH0387499.1"/>
    <property type="molecule type" value="Genomic_DNA"/>
</dbReference>
<dbReference type="Pfam" id="PF01161">
    <property type="entry name" value="PBP"/>
    <property type="match status" value="1"/>
</dbReference>
<protein>
    <submittedName>
        <fullName evidence="2">Uncharacterized protein</fullName>
    </submittedName>
</protein>
<dbReference type="PANTHER" id="PTHR11362:SF82">
    <property type="entry name" value="PHOSPHATIDYLETHANOLAMINE-BINDING PROTEIN 4"/>
    <property type="match status" value="1"/>
</dbReference>
<dbReference type="KEGG" id="btab:109036225"/>
<dbReference type="InterPro" id="IPR035810">
    <property type="entry name" value="PEBP_euk"/>
</dbReference>
<dbReference type="InterPro" id="IPR036610">
    <property type="entry name" value="PEBP-like_sf"/>
</dbReference>